<feature type="transmembrane region" description="Helical" evidence="8">
    <location>
        <begin position="75"/>
        <end position="93"/>
    </location>
</feature>
<evidence type="ECO:0000256" key="7">
    <source>
        <dbReference type="ARBA" id="ARBA00023136"/>
    </source>
</evidence>
<dbReference type="Gene3D" id="1.20.1720.10">
    <property type="entry name" value="Multidrug resistance protein D"/>
    <property type="match status" value="1"/>
</dbReference>
<dbReference type="PROSITE" id="PS50850">
    <property type="entry name" value="MFS"/>
    <property type="match status" value="1"/>
</dbReference>
<dbReference type="InterPro" id="IPR036259">
    <property type="entry name" value="MFS_trans_sf"/>
</dbReference>
<feature type="transmembrane region" description="Helical" evidence="8">
    <location>
        <begin position="130"/>
        <end position="152"/>
    </location>
</feature>
<dbReference type="PANTHER" id="PTHR42718:SF9">
    <property type="entry name" value="MAJOR FACILITATOR SUPERFAMILY MULTIDRUG TRANSPORTER MFSC"/>
    <property type="match status" value="1"/>
</dbReference>
<sequence length="532" mass="56870">MIIISTLINLRQPFQPPPMSSVVSGAAQPAATPLNRPMITLSIMLATLIQTLDSTIANVALPHMQGTLSASQDEITWVLTSYIVAAAIATPLTGWLSDQLGVKRLLAISIGGFTVASALCGMADSLTQIVAARLLQGVFGAALVPLSQSILLDINPPSRQGQAMAVWGMGVMVGPILGPTLGGWLTDSYNWRWVFFINVPIGLFALFGVLASLPNRTPARSMRFDAFGFATLSLAIGALQAMLDRGEQLDWFGSLEIRVEALICVIAFAYFLIHTATAGEKSFFRSALLKDRNFVTGACFIFVIGAVMYATRALLPPMLQNLMGYPVATTGLVTAPSGLGTMIAMMLAGRLLRRVDARLLLLAGFLISAFALWQMMGYTVVLSMSDIVVPGIIQGFGLGLVFVPLSALTFSTLEPSLRADGTATYSLMRNIGSSIGISLIQTMMTRNAQVAHSDLVTHINPYNPALQSMLTHGSRIDIAVLNQTINQQAAMIAYLNDFKAMFIATLVVVPLILLIRPGAKHADDSLAHAAMD</sequence>
<feature type="transmembrane region" description="Helical" evidence="8">
    <location>
        <begin position="387"/>
        <end position="408"/>
    </location>
</feature>
<name>Q1LMW9_CUPMC</name>
<dbReference type="InterPro" id="IPR004638">
    <property type="entry name" value="EmrB-like"/>
</dbReference>
<comment type="similarity">
    <text evidence="2">Belongs to the major facilitator superfamily. EmrB family.</text>
</comment>
<evidence type="ECO:0000313" key="10">
    <source>
        <dbReference type="EMBL" id="ABF08507.1"/>
    </source>
</evidence>
<reference evidence="11" key="1">
    <citation type="journal article" date="2010" name="PLoS ONE">
        <title>The complete genome sequence of Cupriavidus metallidurans strain CH34, a master survivalist in harsh and anthropogenic environments.</title>
        <authorList>
            <person name="Janssen P.J."/>
            <person name="Van Houdt R."/>
            <person name="Moors H."/>
            <person name="Monsieurs P."/>
            <person name="Morin N."/>
            <person name="Michaux A."/>
            <person name="Benotmane M.A."/>
            <person name="Leys N."/>
            <person name="Vallaeys T."/>
            <person name="Lapidus A."/>
            <person name="Monchy S."/>
            <person name="Medigue C."/>
            <person name="Taghavi S."/>
            <person name="McCorkle S."/>
            <person name="Dunn J."/>
            <person name="van der Lelie D."/>
            <person name="Mergeay M."/>
        </authorList>
    </citation>
    <scope>NUCLEOTIDE SEQUENCE [LARGE SCALE GENOMIC DNA]</scope>
    <source>
        <strain evidence="11">ATCC 43123 / DSM 2839 / NBRC 102507 / CH34</strain>
    </source>
</reference>
<dbReference type="Pfam" id="PF07690">
    <property type="entry name" value="MFS_1"/>
    <property type="match status" value="1"/>
</dbReference>
<evidence type="ECO:0000256" key="8">
    <source>
        <dbReference type="SAM" id="Phobius"/>
    </source>
</evidence>
<comment type="subcellular location">
    <subcellularLocation>
        <location evidence="1">Cell membrane</location>
        <topology evidence="1">Multi-pass membrane protein</topology>
    </subcellularLocation>
</comment>
<evidence type="ECO:0000256" key="5">
    <source>
        <dbReference type="ARBA" id="ARBA00022692"/>
    </source>
</evidence>
<evidence type="ECO:0000313" key="11">
    <source>
        <dbReference type="Proteomes" id="UP000002429"/>
    </source>
</evidence>
<dbReference type="GO" id="GO:0022857">
    <property type="term" value="F:transmembrane transporter activity"/>
    <property type="evidence" value="ECO:0007669"/>
    <property type="project" value="InterPro"/>
</dbReference>
<dbReference type="CDD" id="cd17503">
    <property type="entry name" value="MFS_LmrB_MDR_like"/>
    <property type="match status" value="1"/>
</dbReference>
<dbReference type="EMBL" id="CP000352">
    <property type="protein sequence ID" value="ABF08507.1"/>
    <property type="molecule type" value="Genomic_DNA"/>
</dbReference>
<feature type="transmembrane region" description="Helical" evidence="8">
    <location>
        <begin position="359"/>
        <end position="381"/>
    </location>
</feature>
<feature type="domain" description="Major facilitator superfamily (MFS) profile" evidence="9">
    <location>
        <begin position="39"/>
        <end position="520"/>
    </location>
</feature>
<dbReference type="InterPro" id="IPR020846">
    <property type="entry name" value="MFS_dom"/>
</dbReference>
<feature type="transmembrane region" description="Helical" evidence="8">
    <location>
        <begin position="255"/>
        <end position="273"/>
    </location>
</feature>
<dbReference type="AlphaFoldDB" id="Q1LMW9"/>
<accession>Q1LMW9</accession>
<feature type="transmembrane region" description="Helical" evidence="8">
    <location>
        <begin position="105"/>
        <end position="124"/>
    </location>
</feature>
<dbReference type="NCBIfam" id="TIGR00711">
    <property type="entry name" value="efflux_EmrB"/>
    <property type="match status" value="1"/>
</dbReference>
<keyword evidence="3" id="KW-0813">Transport</keyword>
<feature type="transmembrane region" description="Helical" evidence="8">
    <location>
        <begin position="191"/>
        <end position="212"/>
    </location>
</feature>
<feature type="transmembrane region" description="Helical" evidence="8">
    <location>
        <begin position="164"/>
        <end position="185"/>
    </location>
</feature>
<keyword evidence="4" id="KW-1003">Cell membrane</keyword>
<feature type="transmembrane region" description="Helical" evidence="8">
    <location>
        <begin position="327"/>
        <end position="347"/>
    </location>
</feature>
<protein>
    <submittedName>
        <fullName evidence="10">Drug resistance transporter EmrB/QacA subfamily</fullName>
    </submittedName>
</protein>
<evidence type="ECO:0000256" key="3">
    <source>
        <dbReference type="ARBA" id="ARBA00022448"/>
    </source>
</evidence>
<evidence type="ECO:0000259" key="9">
    <source>
        <dbReference type="PROSITE" id="PS50850"/>
    </source>
</evidence>
<gene>
    <name evidence="10" type="ordered locus">Rmet_1624</name>
</gene>
<proteinExistence type="inferred from homology"/>
<feature type="transmembrane region" description="Helical" evidence="8">
    <location>
        <begin position="224"/>
        <end position="243"/>
    </location>
</feature>
<dbReference type="HOGENOM" id="CLU_000960_28_0_4"/>
<keyword evidence="5 8" id="KW-0812">Transmembrane</keyword>
<dbReference type="STRING" id="266264.Rmet_1624"/>
<dbReference type="GO" id="GO:0005886">
    <property type="term" value="C:plasma membrane"/>
    <property type="evidence" value="ECO:0007669"/>
    <property type="project" value="UniProtKB-SubCell"/>
</dbReference>
<dbReference type="PANTHER" id="PTHR42718">
    <property type="entry name" value="MAJOR FACILITATOR SUPERFAMILY MULTIDRUG TRANSPORTER MFSC"/>
    <property type="match status" value="1"/>
</dbReference>
<evidence type="ECO:0000256" key="4">
    <source>
        <dbReference type="ARBA" id="ARBA00022475"/>
    </source>
</evidence>
<dbReference type="Gene3D" id="1.20.1250.20">
    <property type="entry name" value="MFS general substrate transporter like domains"/>
    <property type="match status" value="1"/>
</dbReference>
<keyword evidence="7 8" id="KW-0472">Membrane</keyword>
<evidence type="ECO:0000256" key="1">
    <source>
        <dbReference type="ARBA" id="ARBA00004651"/>
    </source>
</evidence>
<evidence type="ECO:0000256" key="6">
    <source>
        <dbReference type="ARBA" id="ARBA00022989"/>
    </source>
</evidence>
<organism evidence="10 11">
    <name type="scientific">Cupriavidus metallidurans (strain ATCC 43123 / DSM 2839 / NBRC 102507 / CH34)</name>
    <name type="common">Ralstonia metallidurans</name>
    <dbReference type="NCBI Taxonomy" id="266264"/>
    <lineage>
        <taxon>Bacteria</taxon>
        <taxon>Pseudomonadati</taxon>
        <taxon>Pseudomonadota</taxon>
        <taxon>Betaproteobacteria</taxon>
        <taxon>Burkholderiales</taxon>
        <taxon>Burkholderiaceae</taxon>
        <taxon>Cupriavidus</taxon>
    </lineage>
</organism>
<dbReference type="InterPro" id="IPR011701">
    <property type="entry name" value="MFS"/>
</dbReference>
<keyword evidence="6 8" id="KW-1133">Transmembrane helix</keyword>
<keyword evidence="11" id="KW-1185">Reference proteome</keyword>
<dbReference type="SUPFAM" id="SSF103473">
    <property type="entry name" value="MFS general substrate transporter"/>
    <property type="match status" value="1"/>
</dbReference>
<dbReference type="eggNOG" id="COG2814">
    <property type="taxonomic scope" value="Bacteria"/>
</dbReference>
<feature type="transmembrane region" description="Helical" evidence="8">
    <location>
        <begin position="294"/>
        <end position="315"/>
    </location>
</feature>
<feature type="transmembrane region" description="Helical" evidence="8">
    <location>
        <begin position="500"/>
        <end position="519"/>
    </location>
</feature>
<dbReference type="Proteomes" id="UP000002429">
    <property type="component" value="Chromosome"/>
</dbReference>
<evidence type="ECO:0000256" key="2">
    <source>
        <dbReference type="ARBA" id="ARBA00008537"/>
    </source>
</evidence>
<dbReference type="KEGG" id="rme:Rmet_1624"/>